<organism evidence="3 4">
    <name type="scientific">Chaetoceros tenuissimus</name>
    <dbReference type="NCBI Taxonomy" id="426638"/>
    <lineage>
        <taxon>Eukaryota</taxon>
        <taxon>Sar</taxon>
        <taxon>Stramenopiles</taxon>
        <taxon>Ochrophyta</taxon>
        <taxon>Bacillariophyta</taxon>
        <taxon>Coscinodiscophyceae</taxon>
        <taxon>Chaetocerotophycidae</taxon>
        <taxon>Chaetocerotales</taxon>
        <taxon>Chaetocerotaceae</taxon>
        <taxon>Chaetoceros</taxon>
    </lineage>
</organism>
<evidence type="ECO:0000313" key="3">
    <source>
        <dbReference type="EMBL" id="GFH48035.1"/>
    </source>
</evidence>
<keyword evidence="4" id="KW-1185">Reference proteome</keyword>
<dbReference type="AlphaFoldDB" id="A0AAD3H2K3"/>
<dbReference type="Proteomes" id="UP001054902">
    <property type="component" value="Unassembled WGS sequence"/>
</dbReference>
<gene>
    <name evidence="3" type="ORF">CTEN210_04511</name>
</gene>
<feature type="compositionally biased region" description="Basic residues" evidence="1">
    <location>
        <begin position="433"/>
        <end position="442"/>
    </location>
</feature>
<evidence type="ECO:0000259" key="2">
    <source>
        <dbReference type="Pfam" id="PF20710"/>
    </source>
</evidence>
<feature type="region of interest" description="Disordered" evidence="1">
    <location>
        <begin position="393"/>
        <end position="442"/>
    </location>
</feature>
<evidence type="ECO:0000256" key="1">
    <source>
        <dbReference type="SAM" id="MobiDB-lite"/>
    </source>
</evidence>
<comment type="caution">
    <text evidence="3">The sequence shown here is derived from an EMBL/GenBank/DDBJ whole genome shotgun (WGS) entry which is preliminary data.</text>
</comment>
<evidence type="ECO:0000313" key="4">
    <source>
        <dbReference type="Proteomes" id="UP001054902"/>
    </source>
</evidence>
<reference evidence="3 4" key="1">
    <citation type="journal article" date="2021" name="Sci. Rep.">
        <title>The genome of the diatom Chaetoceros tenuissimus carries an ancient integrated fragment of an extant virus.</title>
        <authorList>
            <person name="Hongo Y."/>
            <person name="Kimura K."/>
            <person name="Takaki Y."/>
            <person name="Yoshida Y."/>
            <person name="Baba S."/>
            <person name="Kobayashi G."/>
            <person name="Nagasaki K."/>
            <person name="Hano T."/>
            <person name="Tomaru Y."/>
        </authorList>
    </citation>
    <scope>NUCLEOTIDE SEQUENCE [LARGE SCALE GENOMIC DNA]</scope>
    <source>
        <strain evidence="3 4">NIES-3715</strain>
    </source>
</reference>
<dbReference type="EMBL" id="BLLK01000025">
    <property type="protein sequence ID" value="GFH48035.1"/>
    <property type="molecule type" value="Genomic_DNA"/>
</dbReference>
<sequence>MKCGNDNEEQEPVQTTIGEHVEKLYKEVYRNAAPDDPEKESRLNTLERGLRSEMSGRRPHRGYAVGTTAAICMEVFEKNPNYKAFSPRSRSSLIYVMKCGDDNEEQQEPVPTTIGKHIEKVYDEVYPNAAPDDPEKETRLNTLERDLISGMYSRRPHGGYAIGTTAAKCMEVLVYTLRSRSSLIYVMKCGDDNEEQQEPVPTTIGKHIEKVYDEVYPNAAPDDPEKETRLNTLERDLISGMYSRRPHGGYAIGTTAATCKEVAEKNRLEELELKTESENLPLITDINENDVLCGKGGAVISNQDINENDVLCGKGGAVISNQGNISFQKYVKEKNKAYQSAKTTKDKERIANEIKDTIQNKTPSGRFLKKSENGDGYIAIDDENTKKKIQNALRDCKKSDKNKKEKAKASVKQLKRSTSAMQADQPGGTEEKKKKKKKKKTK</sequence>
<dbReference type="InterPro" id="IPR049227">
    <property type="entry name" value="DUF6824"/>
</dbReference>
<proteinExistence type="predicted"/>
<feature type="domain" description="DUF6824" evidence="2">
    <location>
        <begin position="309"/>
        <end position="395"/>
    </location>
</feature>
<name>A0AAD3H2K3_9STRA</name>
<feature type="compositionally biased region" description="Basic and acidic residues" evidence="1">
    <location>
        <begin position="394"/>
        <end position="403"/>
    </location>
</feature>
<protein>
    <recommendedName>
        <fullName evidence="2">DUF6824 domain-containing protein</fullName>
    </recommendedName>
</protein>
<dbReference type="Pfam" id="PF20710">
    <property type="entry name" value="DUF6824"/>
    <property type="match status" value="1"/>
</dbReference>
<accession>A0AAD3H2K3</accession>